<comment type="function">
    <text evidence="5">Involved in the maturation of [NiFe] hydrogenases. Required for nickel insertion into the metal center of the hydrogenase.</text>
</comment>
<dbReference type="GO" id="GO:0016530">
    <property type="term" value="F:metallochaperone activity"/>
    <property type="evidence" value="ECO:0007669"/>
    <property type="project" value="UniProtKB-ARBA"/>
</dbReference>
<evidence type="ECO:0000313" key="7">
    <source>
        <dbReference type="Proteomes" id="UP000248148"/>
    </source>
</evidence>
<dbReference type="GO" id="GO:0016151">
    <property type="term" value="F:nickel cation binding"/>
    <property type="evidence" value="ECO:0007669"/>
    <property type="project" value="UniProtKB-UniRule"/>
</dbReference>
<dbReference type="OrthoDB" id="288014at2"/>
<dbReference type="Pfam" id="PF01155">
    <property type="entry name" value="HypA"/>
    <property type="match status" value="1"/>
</dbReference>
<evidence type="ECO:0000256" key="1">
    <source>
        <dbReference type="ARBA" id="ARBA00010748"/>
    </source>
</evidence>
<dbReference type="NCBIfam" id="NF009046">
    <property type="entry name" value="PRK12380.1"/>
    <property type="match status" value="1"/>
</dbReference>
<dbReference type="HAMAP" id="MF_00213">
    <property type="entry name" value="HypA_HybF"/>
    <property type="match status" value="1"/>
</dbReference>
<evidence type="ECO:0000256" key="4">
    <source>
        <dbReference type="ARBA" id="ARBA00022833"/>
    </source>
</evidence>
<dbReference type="InterPro" id="IPR020538">
    <property type="entry name" value="Hydgase_Ni_incorp_HypA/HybF_CS"/>
</dbReference>
<sequence length="113" mass="12629">MHEMALCESVIEIIEREAQQQNFSKVRAVWLEIGALSHVEPEALRFCFSAVSRNTIAAEARFEIIGVPGEAWCMKCAATVPLAQRYEPCPRCGGHQLQVTAGEELRVKELEVD</sequence>
<feature type="binding site" evidence="5">
    <location>
        <position position="73"/>
    </location>
    <ligand>
        <name>Zn(2+)</name>
        <dbReference type="ChEBI" id="CHEBI:29105"/>
    </ligand>
</feature>
<dbReference type="GO" id="GO:0008270">
    <property type="term" value="F:zinc ion binding"/>
    <property type="evidence" value="ECO:0007669"/>
    <property type="project" value="UniProtKB-UniRule"/>
</dbReference>
<protein>
    <recommendedName>
        <fullName evidence="5">Hydrogenase maturation factor HypA</fullName>
    </recommendedName>
</protein>
<feature type="binding site" evidence="5">
    <location>
        <position position="92"/>
    </location>
    <ligand>
        <name>Zn(2+)</name>
        <dbReference type="ChEBI" id="CHEBI:29105"/>
    </ligand>
</feature>
<dbReference type="NCBIfam" id="TIGR00100">
    <property type="entry name" value="hypA"/>
    <property type="match status" value="1"/>
</dbReference>
<organism evidence="6 7">
    <name type="scientific">Rhodopseudomonas faecalis</name>
    <dbReference type="NCBI Taxonomy" id="99655"/>
    <lineage>
        <taxon>Bacteria</taxon>
        <taxon>Pseudomonadati</taxon>
        <taxon>Pseudomonadota</taxon>
        <taxon>Alphaproteobacteria</taxon>
        <taxon>Hyphomicrobiales</taxon>
        <taxon>Nitrobacteraceae</taxon>
        <taxon>Rhodopseudomonas</taxon>
    </lineage>
</organism>
<dbReference type="Gene3D" id="3.30.2320.80">
    <property type="match status" value="1"/>
</dbReference>
<proteinExistence type="inferred from homology"/>
<dbReference type="PANTHER" id="PTHR34535:SF3">
    <property type="entry name" value="HYDROGENASE MATURATION FACTOR HYPA"/>
    <property type="match status" value="1"/>
</dbReference>
<dbReference type="PROSITE" id="PS01249">
    <property type="entry name" value="HYPA"/>
    <property type="match status" value="1"/>
</dbReference>
<evidence type="ECO:0000256" key="3">
    <source>
        <dbReference type="ARBA" id="ARBA00022723"/>
    </source>
</evidence>
<dbReference type="Proteomes" id="UP000248148">
    <property type="component" value="Unassembled WGS sequence"/>
</dbReference>
<feature type="binding site" evidence="5">
    <location>
        <position position="2"/>
    </location>
    <ligand>
        <name>Ni(2+)</name>
        <dbReference type="ChEBI" id="CHEBI:49786"/>
    </ligand>
</feature>
<dbReference type="EMBL" id="QJTI01000010">
    <property type="protein sequence ID" value="PYF02696.1"/>
    <property type="molecule type" value="Genomic_DNA"/>
</dbReference>
<keyword evidence="7" id="KW-1185">Reference proteome</keyword>
<name>A0A318TDJ3_9BRAD</name>
<evidence type="ECO:0000256" key="5">
    <source>
        <dbReference type="HAMAP-Rule" id="MF_00213"/>
    </source>
</evidence>
<feature type="binding site" evidence="5">
    <location>
        <position position="76"/>
    </location>
    <ligand>
        <name>Zn(2+)</name>
        <dbReference type="ChEBI" id="CHEBI:29105"/>
    </ligand>
</feature>
<gene>
    <name evidence="5" type="primary">hypA</name>
    <name evidence="6" type="ORF">BJ122_11033</name>
</gene>
<dbReference type="RefSeq" id="WP_110780870.1">
    <property type="nucleotide sequence ID" value="NZ_QJTI01000010.1"/>
</dbReference>
<reference evidence="6 7" key="1">
    <citation type="submission" date="2018-06" db="EMBL/GenBank/DDBJ databases">
        <title>Genomic Encyclopedia of Archaeal and Bacterial Type Strains, Phase II (KMG-II): from individual species to whole genera.</title>
        <authorList>
            <person name="Goeker M."/>
        </authorList>
    </citation>
    <scope>NUCLEOTIDE SEQUENCE [LARGE SCALE GENOMIC DNA]</scope>
    <source>
        <strain evidence="6 7">JCM 11668</strain>
    </source>
</reference>
<evidence type="ECO:0000256" key="2">
    <source>
        <dbReference type="ARBA" id="ARBA00022596"/>
    </source>
</evidence>
<keyword evidence="4 5" id="KW-0862">Zinc</keyword>
<accession>A0A318TDJ3</accession>
<keyword evidence="3 5" id="KW-0479">Metal-binding</keyword>
<keyword evidence="2 5" id="KW-0533">Nickel</keyword>
<dbReference type="PANTHER" id="PTHR34535">
    <property type="entry name" value="HYDROGENASE MATURATION FACTOR HYPA"/>
    <property type="match status" value="1"/>
</dbReference>
<dbReference type="GO" id="GO:0051604">
    <property type="term" value="P:protein maturation"/>
    <property type="evidence" value="ECO:0007669"/>
    <property type="project" value="InterPro"/>
</dbReference>
<dbReference type="PIRSF" id="PIRSF004761">
    <property type="entry name" value="Hydrgn_mat_HypA"/>
    <property type="match status" value="1"/>
</dbReference>
<comment type="caution">
    <text evidence="6">The sequence shown here is derived from an EMBL/GenBank/DDBJ whole genome shotgun (WGS) entry which is preliminary data.</text>
</comment>
<dbReference type="AlphaFoldDB" id="A0A318TDJ3"/>
<dbReference type="FunFam" id="3.30.2320.80:FF:000001">
    <property type="entry name" value="Hydrogenase maturation factor HypA"/>
    <property type="match status" value="1"/>
</dbReference>
<feature type="binding site" evidence="5">
    <location>
        <position position="89"/>
    </location>
    <ligand>
        <name>Zn(2+)</name>
        <dbReference type="ChEBI" id="CHEBI:29105"/>
    </ligand>
</feature>
<evidence type="ECO:0000313" key="6">
    <source>
        <dbReference type="EMBL" id="PYF02696.1"/>
    </source>
</evidence>
<comment type="similarity">
    <text evidence="1 5">Belongs to the HypA/HybF family.</text>
</comment>
<dbReference type="InterPro" id="IPR000688">
    <property type="entry name" value="HypA/HybF"/>
</dbReference>